<organism evidence="2 3">
    <name type="scientific">[Myrmecia] bisecta</name>
    <dbReference type="NCBI Taxonomy" id="41462"/>
    <lineage>
        <taxon>Eukaryota</taxon>
        <taxon>Viridiplantae</taxon>
        <taxon>Chlorophyta</taxon>
        <taxon>core chlorophytes</taxon>
        <taxon>Trebouxiophyceae</taxon>
        <taxon>Trebouxiales</taxon>
        <taxon>Trebouxiaceae</taxon>
        <taxon>Myrmecia</taxon>
    </lineage>
</organism>
<feature type="transmembrane region" description="Helical" evidence="1">
    <location>
        <begin position="31"/>
        <end position="50"/>
    </location>
</feature>
<sequence length="67" mass="6489">MSSIAVSGGTGGVVAGSLYAGMQSVAMATPLLGPVVVVPAAAAITLYGGVKGVPLAKKLYVKTLSKL</sequence>
<accession>A0AAW1Q7S0</accession>
<keyword evidence="1" id="KW-1133">Transmembrane helix</keyword>
<keyword evidence="3" id="KW-1185">Reference proteome</keyword>
<gene>
    <name evidence="2" type="ORF">WJX72_007475</name>
</gene>
<evidence type="ECO:0000313" key="2">
    <source>
        <dbReference type="EMBL" id="KAK9818124.1"/>
    </source>
</evidence>
<dbReference type="AlphaFoldDB" id="A0AAW1Q7S0"/>
<keyword evidence="1" id="KW-0812">Transmembrane</keyword>
<reference evidence="2 3" key="1">
    <citation type="journal article" date="2024" name="Nat. Commun.">
        <title>Phylogenomics reveals the evolutionary origins of lichenization in chlorophyte algae.</title>
        <authorList>
            <person name="Puginier C."/>
            <person name="Libourel C."/>
            <person name="Otte J."/>
            <person name="Skaloud P."/>
            <person name="Haon M."/>
            <person name="Grisel S."/>
            <person name="Petersen M."/>
            <person name="Berrin J.G."/>
            <person name="Delaux P.M."/>
            <person name="Dal Grande F."/>
            <person name="Keller J."/>
        </authorList>
    </citation>
    <scope>NUCLEOTIDE SEQUENCE [LARGE SCALE GENOMIC DNA]</scope>
    <source>
        <strain evidence="2 3">SAG 2043</strain>
    </source>
</reference>
<name>A0AAW1Q7S0_9CHLO</name>
<evidence type="ECO:0000313" key="3">
    <source>
        <dbReference type="Proteomes" id="UP001489004"/>
    </source>
</evidence>
<protein>
    <submittedName>
        <fullName evidence="2">Uncharacterized protein</fullName>
    </submittedName>
</protein>
<evidence type="ECO:0000256" key="1">
    <source>
        <dbReference type="SAM" id="Phobius"/>
    </source>
</evidence>
<dbReference type="Proteomes" id="UP001489004">
    <property type="component" value="Unassembled WGS sequence"/>
</dbReference>
<comment type="caution">
    <text evidence="2">The sequence shown here is derived from an EMBL/GenBank/DDBJ whole genome shotgun (WGS) entry which is preliminary data.</text>
</comment>
<proteinExistence type="predicted"/>
<keyword evidence="1" id="KW-0472">Membrane</keyword>
<dbReference type="EMBL" id="JALJOR010000004">
    <property type="protein sequence ID" value="KAK9818124.1"/>
    <property type="molecule type" value="Genomic_DNA"/>
</dbReference>